<organism evidence="3 4">
    <name type="scientific">Ureibacillus xyleni</name>
    <dbReference type="NCBI Taxonomy" id="614648"/>
    <lineage>
        <taxon>Bacteria</taxon>
        <taxon>Bacillati</taxon>
        <taxon>Bacillota</taxon>
        <taxon>Bacilli</taxon>
        <taxon>Bacillales</taxon>
        <taxon>Caryophanaceae</taxon>
        <taxon>Ureibacillus</taxon>
    </lineage>
</organism>
<evidence type="ECO:0000313" key="3">
    <source>
        <dbReference type="EMBL" id="SOB98566.1"/>
    </source>
</evidence>
<keyword evidence="1" id="KW-0175">Coiled coil</keyword>
<evidence type="ECO:0000313" key="4">
    <source>
        <dbReference type="Proteomes" id="UP000219636"/>
    </source>
</evidence>
<dbReference type="Proteomes" id="UP000219636">
    <property type="component" value="Unassembled WGS sequence"/>
</dbReference>
<sequence length="188" mass="21194">MKKLLVGTAFTATLLLGAVGQTEAASIPTNVEKINVPNFDFAESKLISQSRELKVQINNQVNVISETNKKISNLDEALKLLNALNKYNSISDEDLRVYLVKINSCYEASEFGDAYNLKSNENVKDLKNKIEADIVDIKSQLDILNAKNQIDMLHLSALNYEYNQVFEQLQQLSKKHIDSRSVILGEFR</sequence>
<reference evidence="4" key="1">
    <citation type="submission" date="2017-08" db="EMBL/GenBank/DDBJ databases">
        <authorList>
            <person name="Varghese N."/>
            <person name="Submissions S."/>
        </authorList>
    </citation>
    <scope>NUCLEOTIDE SEQUENCE [LARGE SCALE GENOMIC DNA]</scope>
    <source>
        <strain evidence="4">JC22</strain>
    </source>
</reference>
<gene>
    <name evidence="3" type="ORF">SAMN05880501_10248</name>
</gene>
<keyword evidence="4" id="KW-1185">Reference proteome</keyword>
<evidence type="ECO:0000256" key="2">
    <source>
        <dbReference type="SAM" id="SignalP"/>
    </source>
</evidence>
<feature type="signal peptide" evidence="2">
    <location>
        <begin position="1"/>
        <end position="24"/>
    </location>
</feature>
<feature type="chain" id="PRO_5012063567" evidence="2">
    <location>
        <begin position="25"/>
        <end position="188"/>
    </location>
</feature>
<name>A0A285RWX4_9BACL</name>
<accession>A0A285RWX4</accession>
<keyword evidence="2" id="KW-0732">Signal</keyword>
<protein>
    <submittedName>
        <fullName evidence="3">Uncharacterized protein</fullName>
    </submittedName>
</protein>
<dbReference type="RefSeq" id="WP_097072415.1">
    <property type="nucleotide sequence ID" value="NZ_OBMQ01000002.1"/>
</dbReference>
<proteinExistence type="predicted"/>
<dbReference type="AlphaFoldDB" id="A0A285RWX4"/>
<dbReference type="EMBL" id="OBMQ01000002">
    <property type="protein sequence ID" value="SOB98566.1"/>
    <property type="molecule type" value="Genomic_DNA"/>
</dbReference>
<evidence type="ECO:0000256" key="1">
    <source>
        <dbReference type="SAM" id="Coils"/>
    </source>
</evidence>
<feature type="coiled-coil region" evidence="1">
    <location>
        <begin position="120"/>
        <end position="175"/>
    </location>
</feature>